<feature type="region of interest" description="Disordered" evidence="19">
    <location>
        <begin position="128"/>
        <end position="193"/>
    </location>
</feature>
<evidence type="ECO:0000256" key="17">
    <source>
        <dbReference type="ARBA" id="ARBA00044152"/>
    </source>
</evidence>
<keyword evidence="13" id="KW-0206">Cytoskeleton</keyword>
<dbReference type="Pfam" id="PF08651">
    <property type="entry name" value="DASH_Duo1"/>
    <property type="match status" value="1"/>
</dbReference>
<keyword evidence="9" id="KW-0498">Mitosis</keyword>
<name>A0A0H5C8V7_CYBJN</name>
<dbReference type="PANTHER" id="PTHR28216">
    <property type="entry name" value="DASH COMPLEX SUBUNIT DUO1"/>
    <property type="match status" value="1"/>
</dbReference>
<accession>A0A1E4RZK0</accession>
<dbReference type="OMA" id="QNIAITH"/>
<evidence type="ECO:0000256" key="19">
    <source>
        <dbReference type="SAM" id="MobiDB-lite"/>
    </source>
</evidence>
<keyword evidence="6" id="KW-0963">Cytoplasm</keyword>
<dbReference type="Proteomes" id="UP000094389">
    <property type="component" value="Unassembled WGS sequence"/>
</dbReference>
<evidence type="ECO:0000256" key="2">
    <source>
        <dbReference type="ARBA" id="ARBA00004186"/>
    </source>
</evidence>
<evidence type="ECO:0000256" key="8">
    <source>
        <dbReference type="ARBA" id="ARBA00022701"/>
    </source>
</evidence>
<keyword evidence="8" id="KW-0493">Microtubule</keyword>
<keyword evidence="7" id="KW-0132">Cell division</keyword>
<comment type="similarity">
    <text evidence="4">Belongs to the DASH complex DUO1 family.</text>
</comment>
<evidence type="ECO:0000256" key="11">
    <source>
        <dbReference type="ARBA" id="ARBA00022838"/>
    </source>
</evidence>
<evidence type="ECO:0000256" key="14">
    <source>
        <dbReference type="ARBA" id="ARBA00023242"/>
    </source>
</evidence>
<comment type="subcellular location">
    <subcellularLocation>
        <location evidence="3">Chromosome</location>
        <location evidence="3">Centromere</location>
        <location evidence="3">Kinetochore</location>
    </subcellularLocation>
    <subcellularLocation>
        <location evidence="2">Cytoplasm</location>
        <location evidence="2">Cytoskeleton</location>
        <location evidence="2">Spindle</location>
    </subcellularLocation>
    <subcellularLocation>
        <location evidence="1">Nucleus</location>
    </subcellularLocation>
</comment>
<reference evidence="22" key="2">
    <citation type="journal article" date="2015" name="J. Biotechnol.">
        <title>The structure of the Cyberlindnera jadinii genome and its relation to Candida utilis analyzed by the occurrence of single nucleotide polymorphisms.</title>
        <authorList>
            <person name="Rupp O."/>
            <person name="Brinkrolf K."/>
            <person name="Buerth C."/>
            <person name="Kunigo M."/>
            <person name="Schneider J."/>
            <person name="Jaenicke S."/>
            <person name="Goesmann A."/>
            <person name="Puehler A."/>
            <person name="Jaeger K.-E."/>
            <person name="Ernst J.F."/>
        </authorList>
    </citation>
    <scope>NUCLEOTIDE SEQUENCE [LARGE SCALE GENOMIC DNA]</scope>
    <source>
        <strain evidence="22">ATCC 18201 / CBS 1600 / BCRC 20928 / JCM 3617 / NBRC 0987 / NRRL Y-1542</strain>
    </source>
</reference>
<evidence type="ECO:0000256" key="6">
    <source>
        <dbReference type="ARBA" id="ARBA00022490"/>
    </source>
</evidence>
<keyword evidence="23" id="KW-1185">Reference proteome</keyword>
<sequence>MSKDIVPALEAIQATIDSTKKQQGLTGAARVKALEKELEQLDAINESIESLIDSMQLTSGNLETILTTSTSTNALLDLWIKILSQTSYTANLLSDKNWKGLTRNEEEYQQQLKRFEVLNKRYNAEKLKREQEQEAEREKRLQSEQRKKEREETLRRRVYGSRSSTTRPATSTATVTSTTTTSKTPTRRTTTRR</sequence>
<keyword evidence="5" id="KW-0158">Chromosome</keyword>
<dbReference type="InterPro" id="IPR013960">
    <property type="entry name" value="DASH_Duo1"/>
</dbReference>
<dbReference type="EMBL" id="KV453934">
    <property type="protein sequence ID" value="ODV72595.1"/>
    <property type="molecule type" value="Genomic_DNA"/>
</dbReference>
<evidence type="ECO:0000256" key="1">
    <source>
        <dbReference type="ARBA" id="ARBA00004123"/>
    </source>
</evidence>
<evidence type="ECO:0000256" key="9">
    <source>
        <dbReference type="ARBA" id="ARBA00022776"/>
    </source>
</evidence>
<keyword evidence="10" id="KW-0159">Chromosome partition</keyword>
<reference evidence="20" key="1">
    <citation type="submission" date="2014-12" db="EMBL/GenBank/DDBJ databases">
        <authorList>
            <person name="Jaenicke S."/>
        </authorList>
    </citation>
    <scope>NUCLEOTIDE SEQUENCE [LARGE SCALE GENOMIC DNA]</scope>
    <source>
        <strain evidence="20">CBS1600</strain>
    </source>
</reference>
<evidence type="ECO:0000313" key="22">
    <source>
        <dbReference type="Proteomes" id="UP000038830"/>
    </source>
</evidence>
<gene>
    <name evidence="20" type="ORF">BN1211_5565</name>
    <name evidence="21" type="ORF">CYBJADRAFT_17737</name>
</gene>
<keyword evidence="14" id="KW-0539">Nucleus</keyword>
<dbReference type="GO" id="GO:0051301">
    <property type="term" value="P:cell division"/>
    <property type="evidence" value="ECO:0007669"/>
    <property type="project" value="UniProtKB-KW"/>
</dbReference>
<keyword evidence="16" id="KW-0137">Centromere</keyword>
<dbReference type="AlphaFoldDB" id="A0A0H5C8V7"/>
<reference evidence="21 23" key="3">
    <citation type="journal article" date="2016" name="Proc. Natl. Acad. Sci. U.S.A.">
        <title>Comparative genomics of biotechnologically important yeasts.</title>
        <authorList>
            <person name="Riley R."/>
            <person name="Haridas S."/>
            <person name="Wolfe K.H."/>
            <person name="Lopes M.R."/>
            <person name="Hittinger C.T."/>
            <person name="Goeker M."/>
            <person name="Salamov A.A."/>
            <person name="Wisecaver J.H."/>
            <person name="Long T.M."/>
            <person name="Calvey C.H."/>
            <person name="Aerts A.L."/>
            <person name="Barry K.W."/>
            <person name="Choi C."/>
            <person name="Clum A."/>
            <person name="Coughlan A.Y."/>
            <person name="Deshpande S."/>
            <person name="Douglass A.P."/>
            <person name="Hanson S.J."/>
            <person name="Klenk H.-P."/>
            <person name="LaButti K.M."/>
            <person name="Lapidus A."/>
            <person name="Lindquist E.A."/>
            <person name="Lipzen A.M."/>
            <person name="Meier-Kolthoff J.P."/>
            <person name="Ohm R.A."/>
            <person name="Otillar R.P."/>
            <person name="Pangilinan J.L."/>
            <person name="Peng Y."/>
            <person name="Rokas A."/>
            <person name="Rosa C.A."/>
            <person name="Scheuner C."/>
            <person name="Sibirny A.A."/>
            <person name="Slot J.C."/>
            <person name="Stielow J.B."/>
            <person name="Sun H."/>
            <person name="Kurtzman C.P."/>
            <person name="Blackwell M."/>
            <person name="Grigoriev I.V."/>
            <person name="Jeffries T.W."/>
        </authorList>
    </citation>
    <scope>NUCLEOTIDE SEQUENCE [LARGE SCALE GENOMIC DNA]</scope>
    <source>
        <strain evidence="23">ATCC 18201 / CBS 1600 / BCRC 20928 / JCM 3617 / NBRC 0987 / NRRL Y-1542</strain>
        <strain evidence="21">NRRL Y-1542</strain>
    </source>
</reference>
<evidence type="ECO:0000256" key="3">
    <source>
        <dbReference type="ARBA" id="ARBA00004629"/>
    </source>
</evidence>
<keyword evidence="12" id="KW-0175">Coiled coil</keyword>
<keyword evidence="15" id="KW-0131">Cell cycle</keyword>
<evidence type="ECO:0000313" key="23">
    <source>
        <dbReference type="Proteomes" id="UP000094389"/>
    </source>
</evidence>
<evidence type="ECO:0000256" key="10">
    <source>
        <dbReference type="ARBA" id="ARBA00022829"/>
    </source>
</evidence>
<evidence type="ECO:0000256" key="5">
    <source>
        <dbReference type="ARBA" id="ARBA00022454"/>
    </source>
</evidence>
<evidence type="ECO:0000256" key="16">
    <source>
        <dbReference type="ARBA" id="ARBA00023328"/>
    </source>
</evidence>
<dbReference type="PANTHER" id="PTHR28216:SF1">
    <property type="entry name" value="DASH COMPLEX SUBUNIT DUO1"/>
    <property type="match status" value="1"/>
</dbReference>
<dbReference type="GO" id="GO:0007059">
    <property type="term" value="P:chromosome segregation"/>
    <property type="evidence" value="ECO:0007669"/>
    <property type="project" value="UniProtKB-KW"/>
</dbReference>
<evidence type="ECO:0000313" key="20">
    <source>
        <dbReference type="EMBL" id="CEP24678.1"/>
    </source>
</evidence>
<protein>
    <recommendedName>
        <fullName evidence="17">DASH complex subunit DUO1</fullName>
    </recommendedName>
    <alternativeName>
        <fullName evidence="18">Outer kinetochore protein DUO1</fullName>
    </alternativeName>
</protein>
<keyword evidence="11" id="KW-0995">Kinetochore</keyword>
<evidence type="ECO:0000256" key="15">
    <source>
        <dbReference type="ARBA" id="ARBA00023306"/>
    </source>
</evidence>
<evidence type="ECO:0000256" key="7">
    <source>
        <dbReference type="ARBA" id="ARBA00022618"/>
    </source>
</evidence>
<accession>A0A0H5C8V7</accession>
<evidence type="ECO:0000256" key="12">
    <source>
        <dbReference type="ARBA" id="ARBA00023054"/>
    </source>
</evidence>
<evidence type="ECO:0000256" key="18">
    <source>
        <dbReference type="ARBA" id="ARBA00044358"/>
    </source>
</evidence>
<dbReference type="Proteomes" id="UP000038830">
    <property type="component" value="Unassembled WGS sequence"/>
</dbReference>
<dbReference type="EMBL" id="CDQK01000006">
    <property type="protein sequence ID" value="CEP24678.1"/>
    <property type="molecule type" value="Genomic_DNA"/>
</dbReference>
<feature type="compositionally biased region" description="Basic and acidic residues" evidence="19">
    <location>
        <begin position="128"/>
        <end position="155"/>
    </location>
</feature>
<dbReference type="GO" id="GO:0005874">
    <property type="term" value="C:microtubule"/>
    <property type="evidence" value="ECO:0007669"/>
    <property type="project" value="UniProtKB-KW"/>
</dbReference>
<proteinExistence type="inferred from homology"/>
<evidence type="ECO:0000256" key="13">
    <source>
        <dbReference type="ARBA" id="ARBA00023212"/>
    </source>
</evidence>
<dbReference type="GO" id="GO:0042729">
    <property type="term" value="C:DASH complex"/>
    <property type="evidence" value="ECO:0007669"/>
    <property type="project" value="InterPro"/>
</dbReference>
<evidence type="ECO:0000313" key="21">
    <source>
        <dbReference type="EMBL" id="ODV72595.1"/>
    </source>
</evidence>
<organism evidence="20 22">
    <name type="scientific">Cyberlindnera jadinii (strain ATCC 18201 / CBS 1600 / BCRC 20928 / JCM 3617 / NBRC 0987 / NRRL Y-1542)</name>
    <name type="common">Torula yeast</name>
    <name type="synonym">Candida utilis</name>
    <dbReference type="NCBI Taxonomy" id="983966"/>
    <lineage>
        <taxon>Eukaryota</taxon>
        <taxon>Fungi</taxon>
        <taxon>Dikarya</taxon>
        <taxon>Ascomycota</taxon>
        <taxon>Saccharomycotina</taxon>
        <taxon>Saccharomycetes</taxon>
        <taxon>Phaffomycetales</taxon>
        <taxon>Phaffomycetaceae</taxon>
        <taxon>Cyberlindnera</taxon>
    </lineage>
</organism>
<dbReference type="GO" id="GO:0072686">
    <property type="term" value="C:mitotic spindle"/>
    <property type="evidence" value="ECO:0007669"/>
    <property type="project" value="InterPro"/>
</dbReference>
<dbReference type="GO" id="GO:0000278">
    <property type="term" value="P:mitotic cell cycle"/>
    <property type="evidence" value="ECO:0007669"/>
    <property type="project" value="InterPro"/>
</dbReference>
<dbReference type="STRING" id="983966.A0A0H5C8V7"/>
<feature type="compositionally biased region" description="Low complexity" evidence="19">
    <location>
        <begin position="161"/>
        <end position="184"/>
    </location>
</feature>
<dbReference type="OrthoDB" id="5599235at2759"/>
<evidence type="ECO:0000256" key="4">
    <source>
        <dbReference type="ARBA" id="ARBA00005366"/>
    </source>
</evidence>